<evidence type="ECO:0000256" key="3">
    <source>
        <dbReference type="ARBA" id="ARBA00022475"/>
    </source>
</evidence>
<feature type="transmembrane region" description="Helical" evidence="10">
    <location>
        <begin position="633"/>
        <end position="656"/>
    </location>
</feature>
<dbReference type="PANTHER" id="PTHR43790:SF9">
    <property type="entry name" value="GALACTOFURANOSE TRANSPORTER ATP-BINDING PROTEIN YTFR"/>
    <property type="match status" value="1"/>
</dbReference>
<dbReference type="GO" id="GO:0016887">
    <property type="term" value="F:ATP hydrolysis activity"/>
    <property type="evidence" value="ECO:0007669"/>
    <property type="project" value="InterPro"/>
</dbReference>
<evidence type="ECO:0000256" key="4">
    <source>
        <dbReference type="ARBA" id="ARBA00022692"/>
    </source>
</evidence>
<reference evidence="12" key="1">
    <citation type="submission" date="2020-05" db="EMBL/GenBank/DDBJ databases">
        <authorList>
            <person name="Chiriac C."/>
            <person name="Salcher M."/>
            <person name="Ghai R."/>
            <person name="Kavagutti S V."/>
        </authorList>
    </citation>
    <scope>NUCLEOTIDE SEQUENCE</scope>
</reference>
<dbReference type="InterPro" id="IPR003439">
    <property type="entry name" value="ABC_transporter-like_ATP-bd"/>
</dbReference>
<keyword evidence="4 10" id="KW-0812">Transmembrane</keyword>
<dbReference type="InterPro" id="IPR050107">
    <property type="entry name" value="ABC_carbohydrate_import_ATPase"/>
</dbReference>
<evidence type="ECO:0000256" key="5">
    <source>
        <dbReference type="ARBA" id="ARBA00022737"/>
    </source>
</evidence>
<feature type="domain" description="ABC transporter" evidence="11">
    <location>
        <begin position="11"/>
        <end position="243"/>
    </location>
</feature>
<dbReference type="EMBL" id="CAEZWA010000005">
    <property type="protein sequence ID" value="CAB4637683.1"/>
    <property type="molecule type" value="Genomic_DNA"/>
</dbReference>
<evidence type="ECO:0000259" key="11">
    <source>
        <dbReference type="PROSITE" id="PS50893"/>
    </source>
</evidence>
<comment type="subcellular location">
    <subcellularLocation>
        <location evidence="1">Cell membrane</location>
        <topology evidence="1">Multi-pass membrane protein</topology>
    </subcellularLocation>
</comment>
<evidence type="ECO:0000256" key="1">
    <source>
        <dbReference type="ARBA" id="ARBA00004651"/>
    </source>
</evidence>
<evidence type="ECO:0000256" key="6">
    <source>
        <dbReference type="ARBA" id="ARBA00022741"/>
    </source>
</evidence>
<feature type="transmembrane region" description="Helical" evidence="10">
    <location>
        <begin position="583"/>
        <end position="600"/>
    </location>
</feature>
<dbReference type="PANTHER" id="PTHR43790">
    <property type="entry name" value="CARBOHYDRATE TRANSPORT ATP-BINDING PROTEIN MG119-RELATED"/>
    <property type="match status" value="1"/>
</dbReference>
<feature type="transmembrane region" description="Helical" evidence="10">
    <location>
        <begin position="606"/>
        <end position="626"/>
    </location>
</feature>
<evidence type="ECO:0000313" key="13">
    <source>
        <dbReference type="EMBL" id="CAB4637683.1"/>
    </source>
</evidence>
<dbReference type="InterPro" id="IPR027417">
    <property type="entry name" value="P-loop_NTPase"/>
</dbReference>
<dbReference type="InterPro" id="IPR003593">
    <property type="entry name" value="AAA+_ATPase"/>
</dbReference>
<dbReference type="Gene3D" id="3.40.50.300">
    <property type="entry name" value="P-loop containing nucleotide triphosphate hydrolases"/>
    <property type="match status" value="2"/>
</dbReference>
<proteinExistence type="predicted"/>
<evidence type="ECO:0000256" key="8">
    <source>
        <dbReference type="ARBA" id="ARBA00022989"/>
    </source>
</evidence>
<dbReference type="EMBL" id="CAEZSZ010000042">
    <property type="protein sequence ID" value="CAB4553965.1"/>
    <property type="molecule type" value="Genomic_DNA"/>
</dbReference>
<dbReference type="PROSITE" id="PS00211">
    <property type="entry name" value="ABC_TRANSPORTER_1"/>
    <property type="match status" value="1"/>
</dbReference>
<evidence type="ECO:0000256" key="2">
    <source>
        <dbReference type="ARBA" id="ARBA00022448"/>
    </source>
</evidence>
<feature type="transmembrane region" description="Helical" evidence="10">
    <location>
        <begin position="549"/>
        <end position="571"/>
    </location>
</feature>
<dbReference type="SUPFAM" id="SSF52540">
    <property type="entry name" value="P-loop containing nucleoside triphosphate hydrolases"/>
    <property type="match status" value="2"/>
</dbReference>
<feature type="transmembrane region" description="Helical" evidence="10">
    <location>
        <begin position="782"/>
        <end position="802"/>
    </location>
</feature>
<keyword evidence="9 10" id="KW-0472">Membrane</keyword>
<dbReference type="CDD" id="cd03216">
    <property type="entry name" value="ABC_Carb_Monos_I"/>
    <property type="match status" value="1"/>
</dbReference>
<feature type="transmembrane region" description="Helical" evidence="10">
    <location>
        <begin position="727"/>
        <end position="751"/>
    </location>
</feature>
<feature type="transmembrane region" description="Helical" evidence="10">
    <location>
        <begin position="808"/>
        <end position="827"/>
    </location>
</feature>
<feature type="transmembrane region" description="Helical" evidence="10">
    <location>
        <begin position="757"/>
        <end position="775"/>
    </location>
</feature>
<keyword evidence="2" id="KW-0813">Transport</keyword>
<dbReference type="AlphaFoldDB" id="A0A6J6CRY2"/>
<gene>
    <name evidence="12" type="ORF">UFOPK1561_00479</name>
    <name evidence="13" type="ORF">UFOPK2165_00063</name>
</gene>
<dbReference type="InterPro" id="IPR001851">
    <property type="entry name" value="ABC_transp_permease"/>
</dbReference>
<keyword evidence="8 10" id="KW-1133">Transmembrane helix</keyword>
<evidence type="ECO:0000313" key="12">
    <source>
        <dbReference type="EMBL" id="CAB4553965.1"/>
    </source>
</evidence>
<dbReference type="GO" id="GO:0005886">
    <property type="term" value="C:plasma membrane"/>
    <property type="evidence" value="ECO:0007669"/>
    <property type="project" value="UniProtKB-SubCell"/>
</dbReference>
<keyword evidence="3" id="KW-1003">Cell membrane</keyword>
<feature type="transmembrane region" description="Helical" evidence="10">
    <location>
        <begin position="525"/>
        <end position="543"/>
    </location>
</feature>
<protein>
    <submittedName>
        <fullName evidence="12">Unannotated protein</fullName>
    </submittedName>
</protein>
<keyword evidence="6" id="KW-0547">Nucleotide-binding</keyword>
<dbReference type="Pfam" id="PF02653">
    <property type="entry name" value="BPD_transp_2"/>
    <property type="match status" value="1"/>
</dbReference>
<evidence type="ECO:0000256" key="9">
    <source>
        <dbReference type="ARBA" id="ARBA00023136"/>
    </source>
</evidence>
<evidence type="ECO:0000256" key="10">
    <source>
        <dbReference type="SAM" id="Phobius"/>
    </source>
</evidence>
<dbReference type="SMART" id="SM00382">
    <property type="entry name" value="AAA"/>
    <property type="match status" value="2"/>
</dbReference>
<dbReference type="CDD" id="cd06579">
    <property type="entry name" value="TM_PBP1_transp_AraH_like"/>
    <property type="match status" value="1"/>
</dbReference>
<dbReference type="CDD" id="cd03215">
    <property type="entry name" value="ABC_Carb_Monos_II"/>
    <property type="match status" value="1"/>
</dbReference>
<keyword evidence="5" id="KW-0677">Repeat</keyword>
<feature type="domain" description="ABC transporter" evidence="11">
    <location>
        <begin position="257"/>
        <end position="493"/>
    </location>
</feature>
<sequence>MAQSKSKSVVMELRGISKDYSGVPALTDVSLQIRSGEVHALLGENGAGKSTLMNVASGTVAPTKGDLLVHGNKYASLTPALAAELGIAIVHQHPAVLKDLTVLENLQVALPSSIFKGASPEKVGTELLARVGLKISLKLRVEDLSIAQKHLLEIAKALATSPKILVLDEPTAALGQDSVELLFQLVAKEIKNGTAVIYITHRLAEVRELADIVTVLRDGHLMATSKITEVTDAKLLSQIIGRELASAFPAKKKKPAGAKPNLVVSGLSGDGFTDINIEAYPGQIIGIAGVVGNGQSQLIKALSGQAEFNGTVTVNGVTKSARDLNGKAALMPADRQREGVMMRMSVRENSALSSLKKFKNLGLLSRKKEVNSVHETLTSLSIKAPSLEAPVSALSGGNQQKVVMARALLSDPLMILADEPTQGVDVGARSDLYEILRKASADGIPVVVASSDAKELEGLCDTVYVLSRGQVVKVLQDGENREKAMIEAAVTSTTKVIRIEREQREQKLGNETFVDKFRRFLRGDYAPPVMLAIVMVALALYILPRSDTYLGDFNISSILLLVSALGFVAIGQTTVMMTGGIDLSSGPLIGFLVVIASFFINDEAPLTAIILGLVTMAVVAALVGLINSSLIRFVKFTAIAATLTTYIAIGGFAFILRPEPGGYISIAVSEILNATLGPIPYVFIVLVIATLGMEHLLRKSRWGWQLRAVGSNEESARQVGVKTTRTIIGAYVIASLFVFLGATLLMVQLGIGDASQGVTYTLSGITAVVLGGTSLMGGRGTYVGTLMGAVLLIQVLNATVFLDLDQTWQYLLQAALILLAAVIYSLARGQKIKLKRL</sequence>
<dbReference type="GO" id="GO:0022857">
    <property type="term" value="F:transmembrane transporter activity"/>
    <property type="evidence" value="ECO:0007669"/>
    <property type="project" value="InterPro"/>
</dbReference>
<dbReference type="GO" id="GO:0005524">
    <property type="term" value="F:ATP binding"/>
    <property type="evidence" value="ECO:0007669"/>
    <property type="project" value="UniProtKB-KW"/>
</dbReference>
<name>A0A6J6CRY2_9ZZZZ</name>
<dbReference type="PROSITE" id="PS50893">
    <property type="entry name" value="ABC_TRANSPORTER_2"/>
    <property type="match status" value="2"/>
</dbReference>
<keyword evidence="7" id="KW-0067">ATP-binding</keyword>
<accession>A0A6J6CRY2</accession>
<evidence type="ECO:0000256" key="7">
    <source>
        <dbReference type="ARBA" id="ARBA00022840"/>
    </source>
</evidence>
<feature type="transmembrane region" description="Helical" evidence="10">
    <location>
        <begin position="676"/>
        <end position="697"/>
    </location>
</feature>
<dbReference type="InterPro" id="IPR017871">
    <property type="entry name" value="ABC_transporter-like_CS"/>
</dbReference>
<dbReference type="Pfam" id="PF00005">
    <property type="entry name" value="ABC_tran"/>
    <property type="match status" value="2"/>
</dbReference>
<organism evidence="12">
    <name type="scientific">freshwater metagenome</name>
    <dbReference type="NCBI Taxonomy" id="449393"/>
    <lineage>
        <taxon>unclassified sequences</taxon>
        <taxon>metagenomes</taxon>
        <taxon>ecological metagenomes</taxon>
    </lineage>
</organism>